<evidence type="ECO:0000256" key="1">
    <source>
        <dbReference type="ARBA" id="ARBA00007274"/>
    </source>
</evidence>
<comment type="similarity">
    <text evidence="1">Belongs to the transferase hexapeptide repeat family.</text>
</comment>
<reference evidence="2 3" key="1">
    <citation type="journal article" date="2008" name="J. Bacteriol.">
        <title>Complete genome sequence of uropathogenic Proteus mirabilis, a master of both adherence and motility.</title>
        <authorList>
            <person name="Pearson M.M."/>
            <person name="Sebaihia M."/>
            <person name="Churcher C."/>
            <person name="Quail M.A."/>
            <person name="Seshasayee A.S."/>
            <person name="Luscombe N.M."/>
            <person name="Abdellah Z."/>
            <person name="Arrosmith C."/>
            <person name="Atkin B."/>
            <person name="Chillingworth T."/>
            <person name="Hauser H."/>
            <person name="Jagels K."/>
            <person name="Moule S."/>
            <person name="Mungall K."/>
            <person name="Norbertczak H."/>
            <person name="Rabbinowitsch E."/>
            <person name="Walker D."/>
            <person name="Whithead S."/>
            <person name="Thomson N.R."/>
            <person name="Rather P.N."/>
            <person name="Parkhill J."/>
            <person name="Mobley H.L."/>
        </authorList>
    </citation>
    <scope>NUCLEOTIDE SEQUENCE [LARGE SCALE GENOMIC DNA]</scope>
    <source>
        <strain evidence="2 3">HI4320</strain>
    </source>
</reference>
<dbReference type="EMBL" id="AM942759">
    <property type="protein sequence ID" value="CAR42791.1"/>
    <property type="molecule type" value="Genomic_DNA"/>
</dbReference>
<dbReference type="SUPFAM" id="SSF51161">
    <property type="entry name" value="Trimeric LpxA-like enzymes"/>
    <property type="match status" value="1"/>
</dbReference>
<dbReference type="KEGG" id="pmr:PMI1319"/>
<keyword evidence="2" id="KW-0808">Transferase</keyword>
<proteinExistence type="inferred from homology"/>
<evidence type="ECO:0000313" key="3">
    <source>
        <dbReference type="Proteomes" id="UP000008319"/>
    </source>
</evidence>
<organism evidence="2 3">
    <name type="scientific">Proteus mirabilis (strain HI4320)</name>
    <dbReference type="NCBI Taxonomy" id="529507"/>
    <lineage>
        <taxon>Bacteria</taxon>
        <taxon>Pseudomonadati</taxon>
        <taxon>Pseudomonadota</taxon>
        <taxon>Gammaproteobacteria</taxon>
        <taxon>Enterobacterales</taxon>
        <taxon>Morganellaceae</taxon>
        <taxon>Proteus</taxon>
    </lineage>
</organism>
<accession>B4EW10</accession>
<dbReference type="Proteomes" id="UP000008319">
    <property type="component" value="Chromosome"/>
</dbReference>
<dbReference type="AlphaFoldDB" id="B4EW10"/>
<dbReference type="InterPro" id="IPR050179">
    <property type="entry name" value="Trans_hexapeptide_repeat"/>
</dbReference>
<dbReference type="GO" id="GO:0016740">
    <property type="term" value="F:transferase activity"/>
    <property type="evidence" value="ECO:0007669"/>
    <property type="project" value="UniProtKB-KW"/>
</dbReference>
<dbReference type="InterPro" id="IPR011004">
    <property type="entry name" value="Trimer_LpxA-like_sf"/>
</dbReference>
<dbReference type="PANTHER" id="PTHR43300">
    <property type="entry name" value="ACETYLTRANSFERASE"/>
    <property type="match status" value="1"/>
</dbReference>
<evidence type="ECO:0000313" key="2">
    <source>
        <dbReference type="EMBL" id="CAR42791.1"/>
    </source>
</evidence>
<gene>
    <name evidence="2" type="ordered locus">PMI1319</name>
</gene>
<protein>
    <submittedName>
        <fullName evidence="2">Transferase</fullName>
    </submittedName>
</protein>
<dbReference type="HOGENOM" id="CLU_041411_0_0_6"/>
<sequence length="490" mass="56062">MEVFMKKYKITSETKEYNGVTLYRIRRVYTDSPGGWIENESNLSRDDNCFIFDNVMVFGNAKVTDNAIIRNNVKIYGNAIVKGNSKVKDNAEIYGNVLVEDNVTISDDVVIYDNAVIKDNARISDDAVIYDNAVIKDNAKVSEYAIVRGDAIVEKNGWVTGYATVEGNTIVSKGEVIKSQFGSWDDIDELRAFYIYINRYNSTATAYVNGRHQVPITIYIEALDKNGRIIKIAKEDIYRNTHIVNEKNLPIDRNDISLSDKENGFVFPSSEEATLNSPDASTCVIYLSVNKVIDTFRICAQTHIKGKEYTTAFKNNYSDYLNFIILDVAPKKIFTEADVDIEPLVNPRIEKDVETSGDVLTKYYLRFNGNNRTITKSVEYEENKSFHYFQKGHYQIISTSTDKYIKKIPLKPHYYTKEFHFKPDTLIPVTSANDEDGVCFWSYSIEYGKAFTSSRKDEEMNCIIYDQYGNDLQVSIKADENNKLKFYFGS</sequence>
<keyword evidence="3" id="KW-1185">Reference proteome</keyword>
<dbReference type="Gene3D" id="2.160.10.10">
    <property type="entry name" value="Hexapeptide repeat proteins"/>
    <property type="match status" value="2"/>
</dbReference>
<name>B4EW10_PROMH</name>
<dbReference type="eggNOG" id="COG1044">
    <property type="taxonomic scope" value="Bacteria"/>
</dbReference>
<dbReference type="EnsemblBacteria" id="CAR42791">
    <property type="protein sequence ID" value="CAR42791"/>
    <property type="gene ID" value="PMI1319"/>
</dbReference>